<organism evidence="1">
    <name type="scientific">Rhizobium leguminosarum</name>
    <dbReference type="NCBI Taxonomy" id="384"/>
    <lineage>
        <taxon>Bacteria</taxon>
        <taxon>Pseudomonadati</taxon>
        <taxon>Pseudomonadota</taxon>
        <taxon>Alphaproteobacteria</taxon>
        <taxon>Hyphomicrobiales</taxon>
        <taxon>Rhizobiaceae</taxon>
        <taxon>Rhizobium/Agrobacterium group</taxon>
        <taxon>Rhizobium</taxon>
    </lineage>
</organism>
<dbReference type="EMBL" id="LVYU01000019">
    <property type="protein sequence ID" value="KZB02945.1"/>
    <property type="molecule type" value="Genomic_DNA"/>
</dbReference>
<reference evidence="1" key="1">
    <citation type="submission" date="2016-03" db="EMBL/GenBank/DDBJ databases">
        <title>Microsymbionts genomes from the relict species Vavilovia formosa.</title>
        <authorList>
            <person name="Chirak E."/>
            <person name="Kimeklis A."/>
            <person name="Kopat V."/>
            <person name="Andronov E."/>
        </authorList>
    </citation>
    <scope>NUCLEOTIDE SEQUENCE [LARGE SCALE GENOMIC DNA]</scope>
    <source>
        <strain evidence="1">Vaf12</strain>
    </source>
</reference>
<gene>
    <name evidence="1" type="ORF">A4A59_36135</name>
</gene>
<sequence>MPRSLQILNDVTAPALKTYLESAGTLTIPAVLHATTPILWLIDKDGNLRFALEEVLNRYTGAVTYILPRSGPKLGEMDVRLGHPALLEPVDDDEKAARIGGELFYDPVPTSEHAWVLTNNSGRFGKRPHITRQHLNNVKGFFARFGIHMRTFFIYTPD</sequence>
<protein>
    <submittedName>
        <fullName evidence="1">Uncharacterized protein</fullName>
    </submittedName>
</protein>
<comment type="caution">
    <text evidence="1">The sequence shown here is derived from an EMBL/GenBank/DDBJ whole genome shotgun (WGS) entry which is preliminary data.</text>
</comment>
<dbReference type="AlphaFoldDB" id="A0A154IQP7"/>
<proteinExistence type="predicted"/>
<accession>A0A154IQP7</accession>
<name>A0A154IQP7_RHILE</name>
<evidence type="ECO:0000313" key="1">
    <source>
        <dbReference type="EMBL" id="KZB02945.1"/>
    </source>
</evidence>